<keyword evidence="7" id="KW-1185">Reference proteome</keyword>
<dbReference type="RefSeq" id="WP_070194578.1">
    <property type="nucleotide sequence ID" value="NZ_LJGU01000089.1"/>
</dbReference>
<dbReference type="PANTHER" id="PTHR43498:SF1">
    <property type="entry name" value="COB--COM HETERODISULFIDE REDUCTASE IRON-SULFUR SUBUNIT A"/>
    <property type="match status" value="1"/>
</dbReference>
<dbReference type="InterPro" id="IPR039650">
    <property type="entry name" value="HdrA-like"/>
</dbReference>
<dbReference type="AlphaFoldDB" id="A0A1E7KQ18"/>
<dbReference type="GO" id="GO:0016491">
    <property type="term" value="F:oxidoreductase activity"/>
    <property type="evidence" value="ECO:0007669"/>
    <property type="project" value="UniProtKB-KW"/>
</dbReference>
<keyword evidence="4" id="KW-0408">Iron</keyword>
<evidence type="ECO:0000256" key="5">
    <source>
        <dbReference type="ARBA" id="ARBA00023014"/>
    </source>
</evidence>
<evidence type="ECO:0000313" key="6">
    <source>
        <dbReference type="EMBL" id="OEV06018.1"/>
    </source>
</evidence>
<accession>A0A1E7KQ18</accession>
<comment type="caution">
    <text evidence="6">The sequence shown here is derived from an EMBL/GenBank/DDBJ whole genome shotgun (WGS) entry which is preliminary data.</text>
</comment>
<dbReference type="STRING" id="1075402.AN216_00650"/>
<evidence type="ECO:0000256" key="4">
    <source>
        <dbReference type="ARBA" id="ARBA00023004"/>
    </source>
</evidence>
<dbReference type="Pfam" id="PF12831">
    <property type="entry name" value="FAD_oxidored"/>
    <property type="match status" value="1"/>
</dbReference>
<organism evidence="6 7">
    <name type="scientific">Streptomyces oceani</name>
    <dbReference type="NCBI Taxonomy" id="1075402"/>
    <lineage>
        <taxon>Bacteria</taxon>
        <taxon>Bacillati</taxon>
        <taxon>Actinomycetota</taxon>
        <taxon>Actinomycetes</taxon>
        <taxon>Kitasatosporales</taxon>
        <taxon>Streptomycetaceae</taxon>
        <taxon>Streptomyces</taxon>
    </lineage>
</organism>
<dbReference type="PATRIC" id="fig|1075402.3.peg.128"/>
<dbReference type="GO" id="GO:0051539">
    <property type="term" value="F:4 iron, 4 sulfur cluster binding"/>
    <property type="evidence" value="ECO:0007669"/>
    <property type="project" value="UniProtKB-KW"/>
</dbReference>
<dbReference type="InterPro" id="IPR036188">
    <property type="entry name" value="FAD/NAD-bd_sf"/>
</dbReference>
<evidence type="ECO:0000256" key="1">
    <source>
        <dbReference type="ARBA" id="ARBA00022485"/>
    </source>
</evidence>
<keyword evidence="1" id="KW-0004">4Fe-4S</keyword>
<name>A0A1E7KQ18_9ACTN</name>
<keyword evidence="3" id="KW-0560">Oxidoreductase</keyword>
<dbReference type="Gene3D" id="3.50.50.60">
    <property type="entry name" value="FAD/NAD(P)-binding domain"/>
    <property type="match status" value="1"/>
</dbReference>
<dbReference type="SUPFAM" id="SSF51905">
    <property type="entry name" value="FAD/NAD(P)-binding domain"/>
    <property type="match status" value="1"/>
</dbReference>
<evidence type="ECO:0000256" key="3">
    <source>
        <dbReference type="ARBA" id="ARBA00023002"/>
    </source>
</evidence>
<evidence type="ECO:0000313" key="7">
    <source>
        <dbReference type="Proteomes" id="UP000176101"/>
    </source>
</evidence>
<keyword evidence="5" id="KW-0411">Iron-sulfur</keyword>
<reference evidence="6 7" key="1">
    <citation type="journal article" date="2016" name="Front. Microbiol.">
        <title>Comparative Genomics Analysis of Streptomyces Species Reveals Their Adaptation to the Marine Environment and Their Diversity at the Genomic Level.</title>
        <authorList>
            <person name="Tian X."/>
            <person name="Zhang Z."/>
            <person name="Yang T."/>
            <person name="Chen M."/>
            <person name="Li J."/>
            <person name="Chen F."/>
            <person name="Yang J."/>
            <person name="Li W."/>
            <person name="Zhang B."/>
            <person name="Zhang Z."/>
            <person name="Wu J."/>
            <person name="Zhang C."/>
            <person name="Long L."/>
            <person name="Xiao J."/>
        </authorList>
    </citation>
    <scope>NUCLEOTIDE SEQUENCE [LARGE SCALE GENOMIC DNA]</scope>
    <source>
        <strain evidence="6 7">SCSIO 02100</strain>
    </source>
</reference>
<dbReference type="GO" id="GO:0046872">
    <property type="term" value="F:metal ion binding"/>
    <property type="evidence" value="ECO:0007669"/>
    <property type="project" value="UniProtKB-KW"/>
</dbReference>
<dbReference type="OrthoDB" id="177652at2"/>
<dbReference type="PANTHER" id="PTHR43498">
    <property type="entry name" value="FERREDOXIN:COB-COM HETERODISULFIDE REDUCTASE SUBUNIT A"/>
    <property type="match status" value="1"/>
</dbReference>
<protein>
    <submittedName>
        <fullName evidence="6">Invasion protein</fullName>
    </submittedName>
</protein>
<keyword evidence="2" id="KW-0479">Metal-binding</keyword>
<evidence type="ECO:0000256" key="2">
    <source>
        <dbReference type="ARBA" id="ARBA00022723"/>
    </source>
</evidence>
<sequence>MPSHAYTRQLPVAEPTDVLVVGSGPSGLGAALSAARNGASVRLVERFGFLGGNLTAGLVGPCMTSFSLDGTTQLVRGVFDEFVQRMVKMDGAVHPSETRSGSPYSGFMVYGHEAVTPFDPEAAKLVALDMCQEAGVRLLLHTFTVDALTDGRRVTGVVVGNKSGLGVLPATTVIDCTGDGDVAARAGAGFDVGRDGDGQTQPMTLFFRVEGVDDAAVRAYQDAHPDERFPFQGLVEQATEDGSFTLPRRGIQLFKTLQPGVWRINTTRVLGLDGTDADDLTSGEITARHQVVELLRFFRERLPGMRDCGLLDTAATIGVRETRRVRGEHLLTLDELTRSHAFEDTIAVAGYPVDIHSPTGPNGPFDDDIPPTANIYEIPYRSLVPLDLDNLLLSGRSVSATHEALAAIRVMPPSFAMGEAAGAAAALAQRDGVPPRAVDVPALQRRLLDQGAYLGPRFESGLAD</sequence>
<dbReference type="Proteomes" id="UP000176101">
    <property type="component" value="Unassembled WGS sequence"/>
</dbReference>
<proteinExistence type="predicted"/>
<dbReference type="EMBL" id="LJGU01000089">
    <property type="protein sequence ID" value="OEV06018.1"/>
    <property type="molecule type" value="Genomic_DNA"/>
</dbReference>
<dbReference type="PRINTS" id="PR00420">
    <property type="entry name" value="RNGMNOXGNASE"/>
</dbReference>
<gene>
    <name evidence="6" type="ORF">AN216_00650</name>
</gene>